<organism evidence="3 4">
    <name type="scientific">Jutongia hominis</name>
    <dbReference type="NCBI Taxonomy" id="2763664"/>
    <lineage>
        <taxon>Bacteria</taxon>
        <taxon>Bacillati</taxon>
        <taxon>Bacillota</taxon>
        <taxon>Clostridia</taxon>
        <taxon>Lachnospirales</taxon>
        <taxon>Lachnospiraceae</taxon>
        <taxon>Jutongia</taxon>
    </lineage>
</organism>
<evidence type="ECO:0000259" key="2">
    <source>
        <dbReference type="Pfam" id="PF01569"/>
    </source>
</evidence>
<feature type="transmembrane region" description="Helical" evidence="1">
    <location>
        <begin position="162"/>
        <end position="180"/>
    </location>
</feature>
<name>A0ABR7MUT9_9FIRM</name>
<feature type="domain" description="Phosphatidic acid phosphatase type 2/haloperoxidase" evidence="2">
    <location>
        <begin position="128"/>
        <end position="209"/>
    </location>
</feature>
<evidence type="ECO:0000313" key="4">
    <source>
        <dbReference type="Proteomes" id="UP000637513"/>
    </source>
</evidence>
<dbReference type="InterPro" id="IPR000326">
    <property type="entry name" value="PAP2/HPO"/>
</dbReference>
<feature type="transmembrane region" description="Helical" evidence="1">
    <location>
        <begin position="135"/>
        <end position="153"/>
    </location>
</feature>
<gene>
    <name evidence="3" type="ORF">H8700_07545</name>
</gene>
<dbReference type="SUPFAM" id="SSF48317">
    <property type="entry name" value="Acid phosphatase/Vanadium-dependent haloperoxidase"/>
    <property type="match status" value="1"/>
</dbReference>
<comment type="caution">
    <text evidence="3">The sequence shown here is derived from an EMBL/GenBank/DDBJ whole genome shotgun (WGS) entry which is preliminary data.</text>
</comment>
<dbReference type="Gene3D" id="1.20.144.10">
    <property type="entry name" value="Phosphatidic acid phosphatase type 2/haloperoxidase"/>
    <property type="match status" value="1"/>
</dbReference>
<keyword evidence="4" id="KW-1185">Reference proteome</keyword>
<evidence type="ECO:0000313" key="3">
    <source>
        <dbReference type="EMBL" id="MBC8557560.1"/>
    </source>
</evidence>
<dbReference type="Pfam" id="PF01569">
    <property type="entry name" value="PAP2"/>
    <property type="match status" value="1"/>
</dbReference>
<feature type="transmembrane region" description="Helical" evidence="1">
    <location>
        <begin position="80"/>
        <end position="102"/>
    </location>
</feature>
<reference evidence="3 4" key="1">
    <citation type="submission" date="2020-08" db="EMBL/GenBank/DDBJ databases">
        <title>Genome public.</title>
        <authorList>
            <person name="Liu C."/>
            <person name="Sun Q."/>
        </authorList>
    </citation>
    <scope>NUCLEOTIDE SEQUENCE [LARGE SCALE GENOMIC DNA]</scope>
    <source>
        <strain evidence="3 4">BX3</strain>
    </source>
</reference>
<dbReference type="Proteomes" id="UP000637513">
    <property type="component" value="Unassembled WGS sequence"/>
</dbReference>
<feature type="transmembrane region" description="Helical" evidence="1">
    <location>
        <begin position="12"/>
        <end position="28"/>
    </location>
</feature>
<feature type="transmembrane region" description="Helical" evidence="1">
    <location>
        <begin position="54"/>
        <end position="73"/>
    </location>
</feature>
<keyword evidence="1" id="KW-0472">Membrane</keyword>
<dbReference type="InterPro" id="IPR036938">
    <property type="entry name" value="PAP2/HPO_sf"/>
</dbReference>
<proteinExistence type="predicted"/>
<dbReference type="RefSeq" id="WP_249304860.1">
    <property type="nucleotide sequence ID" value="NZ_JACRSW010000030.1"/>
</dbReference>
<protein>
    <submittedName>
        <fullName evidence="3">Phosphatase PAP2 family protein</fullName>
    </submittedName>
</protein>
<keyword evidence="1" id="KW-1133">Transmembrane helix</keyword>
<evidence type="ECO:0000256" key="1">
    <source>
        <dbReference type="SAM" id="Phobius"/>
    </source>
</evidence>
<keyword evidence="1" id="KW-0812">Transmembrane</keyword>
<accession>A0ABR7MUT9</accession>
<sequence>MLLNFLKKNKHALFALYIPVYMHFFTWLEARNDVSFQPIHCFIDDIIPFNELFVIPYVLWFLYVLVVIVYLYFQKDHLEDYYHCVITLITGMTTCLLIYYFFPNEQNLRPEAFAHPNILTDIVQFIYDSDTHTNVFPSIHVFNAVAIHVALVTSPRIKKIKWLRPASLLLCSLICLSTMFLKQHSFLDVIAALLLYLLYATLIYKVIPQWKKE</sequence>
<feature type="transmembrane region" description="Helical" evidence="1">
    <location>
        <begin position="186"/>
        <end position="207"/>
    </location>
</feature>
<dbReference type="EMBL" id="JACRSW010000030">
    <property type="protein sequence ID" value="MBC8557560.1"/>
    <property type="molecule type" value="Genomic_DNA"/>
</dbReference>